<keyword evidence="2" id="KW-1185">Reference proteome</keyword>
<dbReference type="Pfam" id="PF13644">
    <property type="entry name" value="DKNYY"/>
    <property type="match status" value="2"/>
</dbReference>
<dbReference type="RefSeq" id="WP_133060630.1">
    <property type="nucleotide sequence ID" value="NZ_CBCSCN010000017.1"/>
</dbReference>
<sequence length="448" mass="50563">MKWLLIILGVASLPLLLGMILFTVANSPSANGVTAFNKKISNQYYHDATKVYFVSGGNFFELGEREIPEADLSSFRVLSDAYAKDDNYAYYQGNKIDKADASSFEARQGAKSESIFAIDKNAVFLSDKIIPTADSASFIVIGSGYAKDQSSFFHYDEAFADASDTYAFLGSQWEASYLSIDNHVYRGSKLVPNISANGFEMLANGFFKDNQSVLHGQDEVAGANSETFVIINDWVQKDRNRIYYKGTPLDFGDPQSAEKIDSYYWRDDNHVYIGDKLIEGLNPLWFTPSDVSRYTGYSYQTINLSPNTITYIKKKKLEWISDAYFIYQNKVFHRQGDHLEDSSPHNYKTVSNDKDAWYLISNDHLYYGSDMVQGADIKSFKTLESDSRYGTDDHSVYWVGHVIADADPKTFTLEKGMHPEQGEDGKYRIAAPVIDAETSEWFDTGEPD</sequence>
<reference evidence="1 2" key="1">
    <citation type="submission" date="2017-03" db="EMBL/GenBank/DDBJ databases">
        <authorList>
            <person name="Afonso C.L."/>
            <person name="Miller P.J."/>
            <person name="Scott M.A."/>
            <person name="Spackman E."/>
            <person name="Goraichik I."/>
            <person name="Dimitrov K.M."/>
            <person name="Suarez D.L."/>
            <person name="Swayne D.E."/>
        </authorList>
    </citation>
    <scope>NUCLEOTIDE SEQUENCE [LARGE SCALE GENOMIC DNA]</scope>
    <source>
        <strain evidence="1">SB41UT1</strain>
    </source>
</reference>
<gene>
    <name evidence="1" type="ORF">EHSB41UT_04463</name>
</gene>
<dbReference type="AlphaFoldDB" id="A0A1X7AQR8"/>
<evidence type="ECO:0000313" key="1">
    <source>
        <dbReference type="EMBL" id="SMA50646.1"/>
    </source>
</evidence>
<organism evidence="1 2">
    <name type="scientific">Parendozoicomonas haliclonae</name>
    <dbReference type="NCBI Taxonomy" id="1960125"/>
    <lineage>
        <taxon>Bacteria</taxon>
        <taxon>Pseudomonadati</taxon>
        <taxon>Pseudomonadota</taxon>
        <taxon>Gammaproteobacteria</taxon>
        <taxon>Oceanospirillales</taxon>
        <taxon>Endozoicomonadaceae</taxon>
        <taxon>Parendozoicomonas</taxon>
    </lineage>
</organism>
<accession>A0A1X7AQR8</accession>
<protein>
    <recommendedName>
        <fullName evidence="3">DKNYY family protein</fullName>
    </recommendedName>
</protein>
<dbReference type="Proteomes" id="UP000196573">
    <property type="component" value="Unassembled WGS sequence"/>
</dbReference>
<name>A0A1X7AQR8_9GAMM</name>
<proteinExistence type="predicted"/>
<dbReference type="EMBL" id="FWPT01000014">
    <property type="protein sequence ID" value="SMA50646.1"/>
    <property type="molecule type" value="Genomic_DNA"/>
</dbReference>
<dbReference type="OrthoDB" id="6316177at2"/>
<evidence type="ECO:0008006" key="3">
    <source>
        <dbReference type="Google" id="ProtNLM"/>
    </source>
</evidence>
<dbReference type="InterPro" id="IPR027375">
    <property type="entry name" value="DKNYY"/>
</dbReference>
<evidence type="ECO:0000313" key="2">
    <source>
        <dbReference type="Proteomes" id="UP000196573"/>
    </source>
</evidence>